<evidence type="ECO:0000313" key="2">
    <source>
        <dbReference type="Proteomes" id="UP000602198"/>
    </source>
</evidence>
<gene>
    <name evidence="1" type="ORF">JK358_13165</name>
</gene>
<organism evidence="1 2">
    <name type="scientific">Nocardia acididurans</name>
    <dbReference type="NCBI Taxonomy" id="2802282"/>
    <lineage>
        <taxon>Bacteria</taxon>
        <taxon>Bacillati</taxon>
        <taxon>Actinomycetota</taxon>
        <taxon>Actinomycetes</taxon>
        <taxon>Mycobacteriales</taxon>
        <taxon>Nocardiaceae</taxon>
        <taxon>Nocardia</taxon>
    </lineage>
</organism>
<keyword evidence="2" id="KW-1185">Reference proteome</keyword>
<reference evidence="1 2" key="1">
    <citation type="submission" date="2021-01" db="EMBL/GenBank/DDBJ databases">
        <title>WGS of actinomycetes isolated from Thailand.</title>
        <authorList>
            <person name="Thawai C."/>
        </authorList>
    </citation>
    <scope>NUCLEOTIDE SEQUENCE [LARGE SCALE GENOMIC DNA]</scope>
    <source>
        <strain evidence="1 2">LPG 2</strain>
    </source>
</reference>
<name>A0ABS1M479_9NOCA</name>
<dbReference type="Proteomes" id="UP000602198">
    <property type="component" value="Unassembled WGS sequence"/>
</dbReference>
<dbReference type="RefSeq" id="WP_201947214.1">
    <property type="nucleotide sequence ID" value="NZ_JAERRJ010000004.1"/>
</dbReference>
<dbReference type="EMBL" id="JAERRJ010000004">
    <property type="protein sequence ID" value="MBL1075344.1"/>
    <property type="molecule type" value="Genomic_DNA"/>
</dbReference>
<accession>A0ABS1M479</accession>
<sequence>MAIVPGALFGSALSGNPAVRAVLWPGAALGTLGGVPVWGTRNPQGAS</sequence>
<protein>
    <submittedName>
        <fullName evidence="1">Uncharacterized protein</fullName>
    </submittedName>
</protein>
<proteinExistence type="predicted"/>
<comment type="caution">
    <text evidence="1">The sequence shown here is derived from an EMBL/GenBank/DDBJ whole genome shotgun (WGS) entry which is preliminary data.</text>
</comment>
<evidence type="ECO:0000313" key="1">
    <source>
        <dbReference type="EMBL" id="MBL1075344.1"/>
    </source>
</evidence>